<feature type="region of interest" description="Disordered" evidence="1">
    <location>
        <begin position="171"/>
        <end position="193"/>
    </location>
</feature>
<keyword evidence="4" id="KW-1185">Reference proteome</keyword>
<evidence type="ECO:0000259" key="2">
    <source>
        <dbReference type="SMART" id="SM00382"/>
    </source>
</evidence>
<feature type="domain" description="AAA+ ATPase" evidence="2">
    <location>
        <begin position="106"/>
        <end position="315"/>
    </location>
</feature>
<dbReference type="Proteomes" id="UP000236754">
    <property type="component" value="Unassembled WGS sequence"/>
</dbReference>
<gene>
    <name evidence="3" type="ORF">SAMN05216223_102383</name>
</gene>
<dbReference type="EMBL" id="FNVU01000002">
    <property type="protein sequence ID" value="SEF89143.1"/>
    <property type="molecule type" value="Genomic_DNA"/>
</dbReference>
<organism evidence="3 4">
    <name type="scientific">Actinacidiphila yanglinensis</name>
    <dbReference type="NCBI Taxonomy" id="310779"/>
    <lineage>
        <taxon>Bacteria</taxon>
        <taxon>Bacillati</taxon>
        <taxon>Actinomycetota</taxon>
        <taxon>Actinomycetes</taxon>
        <taxon>Kitasatosporales</taxon>
        <taxon>Streptomycetaceae</taxon>
        <taxon>Actinacidiphila</taxon>
    </lineage>
</organism>
<reference evidence="3 4" key="1">
    <citation type="submission" date="2016-10" db="EMBL/GenBank/DDBJ databases">
        <authorList>
            <person name="de Groot N.N."/>
        </authorList>
    </citation>
    <scope>NUCLEOTIDE SEQUENCE [LARGE SCALE GENOMIC DNA]</scope>
    <source>
        <strain evidence="3 4">CGMCC 4.2023</strain>
    </source>
</reference>
<feature type="compositionally biased region" description="Low complexity" evidence="1">
    <location>
        <begin position="172"/>
        <end position="193"/>
    </location>
</feature>
<dbReference type="Gene3D" id="3.40.50.300">
    <property type="entry name" value="P-loop containing nucleotide triphosphate hydrolases"/>
    <property type="match status" value="1"/>
</dbReference>
<evidence type="ECO:0000313" key="4">
    <source>
        <dbReference type="Proteomes" id="UP000236754"/>
    </source>
</evidence>
<dbReference type="InterPro" id="IPR003593">
    <property type="entry name" value="AAA+_ATPase"/>
</dbReference>
<sequence length="391" mass="42461">MTDVQRADTGTADSGRAPRPWWVYRGTGLPAHDVSLDEVLPPAPPWRTFDGVSAHPDLADRPREDRTEPAPPDEDPAEVQRRLGSSLSALGRNTVEGDMVNAALLLRRPLLVTGRPGTGKSTLAYRISRELGLGRVLRWPITSHSTLRSGLYAYDAVGRVHALAEQDRAEARAAASGNSDASGASDGAAGPADTATATDIGSFLQLGPLGTALLPYRHPRVLLVDEFDKSDMDFPNDLLDVFEAGEYVVPELARLRQRLVDVQTDDPGGSAYVADGRVRCRAFPVVVITSNGEREFPPAFLRRCLHLQMPEPDLDRLTDIVTAHLGAVAEEPRLRELIRGFAERSTRERGLAADQLLNALYLASSGAHSEGAEWEELLHAVWRRLDGPGSP</sequence>
<dbReference type="InterPro" id="IPR027417">
    <property type="entry name" value="P-loop_NTPase"/>
</dbReference>
<protein>
    <recommendedName>
        <fullName evidence="2">AAA+ ATPase domain-containing protein</fullName>
    </recommendedName>
</protein>
<evidence type="ECO:0000256" key="1">
    <source>
        <dbReference type="SAM" id="MobiDB-lite"/>
    </source>
</evidence>
<evidence type="ECO:0000313" key="3">
    <source>
        <dbReference type="EMBL" id="SEF89143.1"/>
    </source>
</evidence>
<feature type="region of interest" description="Disordered" evidence="1">
    <location>
        <begin position="1"/>
        <end position="21"/>
    </location>
</feature>
<dbReference type="SUPFAM" id="SSF52540">
    <property type="entry name" value="P-loop containing nucleoside triphosphate hydrolases"/>
    <property type="match status" value="1"/>
</dbReference>
<dbReference type="SMART" id="SM00382">
    <property type="entry name" value="AAA"/>
    <property type="match status" value="1"/>
</dbReference>
<feature type="compositionally biased region" description="Basic and acidic residues" evidence="1">
    <location>
        <begin position="57"/>
        <end position="68"/>
    </location>
</feature>
<feature type="region of interest" description="Disordered" evidence="1">
    <location>
        <begin position="33"/>
        <end position="78"/>
    </location>
</feature>
<name>A0A1H5VPN7_9ACTN</name>
<proteinExistence type="predicted"/>
<accession>A0A1H5VPN7</accession>
<dbReference type="AlphaFoldDB" id="A0A1H5VPN7"/>